<evidence type="ECO:0000313" key="20">
    <source>
        <dbReference type="Proteomes" id="UP000035680"/>
    </source>
</evidence>
<evidence type="ECO:0000313" key="21">
    <source>
        <dbReference type="WBParaSite" id="SVE_0674000.1"/>
    </source>
</evidence>
<dbReference type="Gene3D" id="1.25.50.20">
    <property type="match status" value="1"/>
</dbReference>
<dbReference type="PANTHER" id="PTHR11533">
    <property type="entry name" value="PROTEASE M1 ZINC METALLOPROTEASE"/>
    <property type="match status" value="1"/>
</dbReference>
<evidence type="ECO:0000256" key="10">
    <source>
        <dbReference type="ARBA" id="ARBA00023136"/>
    </source>
</evidence>
<keyword evidence="4 16" id="KW-0812">Transmembrane</keyword>
<feature type="compositionally biased region" description="Polar residues" evidence="15">
    <location>
        <begin position="1"/>
        <end position="10"/>
    </location>
</feature>
<dbReference type="Pfam" id="PF17900">
    <property type="entry name" value="Peptidase_M1_N"/>
    <property type="match status" value="1"/>
</dbReference>
<evidence type="ECO:0000256" key="12">
    <source>
        <dbReference type="PIRSR" id="PIRSR634016-1"/>
    </source>
</evidence>
<dbReference type="STRING" id="75913.A0A0K0FD22"/>
<feature type="region of interest" description="Disordered" evidence="15">
    <location>
        <begin position="178"/>
        <end position="199"/>
    </location>
</feature>
<comment type="similarity">
    <text evidence="2">Belongs to the peptidase M1 family.</text>
</comment>
<feature type="binding site" evidence="13">
    <location>
        <position position="636"/>
    </location>
    <ligand>
        <name>Zn(2+)</name>
        <dbReference type="ChEBI" id="CHEBI:29105"/>
        <note>catalytic</note>
    </ligand>
</feature>
<comment type="subcellular location">
    <subcellularLocation>
        <location evidence="1">Membrane</location>
        <topology evidence="1">Single-pass membrane protein</topology>
    </subcellularLocation>
</comment>
<dbReference type="InterPro" id="IPR034016">
    <property type="entry name" value="M1_APN-typ"/>
</dbReference>
<feature type="site" description="Transition state stabilizer" evidence="14">
    <location>
        <position position="719"/>
    </location>
</feature>
<evidence type="ECO:0000259" key="19">
    <source>
        <dbReference type="Pfam" id="PF17900"/>
    </source>
</evidence>
<dbReference type="InterPro" id="IPR027268">
    <property type="entry name" value="Peptidase_M4/M1_CTD_sf"/>
</dbReference>
<dbReference type="Gene3D" id="2.60.40.1910">
    <property type="match status" value="1"/>
</dbReference>
<dbReference type="FunFam" id="1.10.390.10:FF:000016">
    <property type="entry name" value="Glutamyl aminopeptidase"/>
    <property type="match status" value="1"/>
</dbReference>
<feature type="region of interest" description="Disordered" evidence="15">
    <location>
        <begin position="77"/>
        <end position="119"/>
    </location>
</feature>
<evidence type="ECO:0000256" key="11">
    <source>
        <dbReference type="ARBA" id="ARBA00023180"/>
    </source>
</evidence>
<feature type="binding site" evidence="13">
    <location>
        <position position="655"/>
    </location>
    <ligand>
        <name>Zn(2+)</name>
        <dbReference type="ChEBI" id="CHEBI:29105"/>
        <note>catalytic</note>
    </ligand>
</feature>
<dbReference type="SUPFAM" id="SSF63737">
    <property type="entry name" value="Leukotriene A4 hydrolase N-terminal domain"/>
    <property type="match status" value="2"/>
</dbReference>
<dbReference type="InterPro" id="IPR050344">
    <property type="entry name" value="Peptidase_M1_aminopeptidases"/>
</dbReference>
<proteinExistence type="inferred from homology"/>
<evidence type="ECO:0000256" key="5">
    <source>
        <dbReference type="ARBA" id="ARBA00022723"/>
    </source>
</evidence>
<evidence type="ECO:0000256" key="13">
    <source>
        <dbReference type="PIRSR" id="PIRSR634016-3"/>
    </source>
</evidence>
<evidence type="ECO:0000259" key="18">
    <source>
        <dbReference type="Pfam" id="PF11838"/>
    </source>
</evidence>
<comment type="cofactor">
    <cofactor evidence="13">
        <name>Zn(2+)</name>
        <dbReference type="ChEBI" id="CHEBI:29105"/>
    </cofactor>
    <text evidence="13">Binds 1 zinc ion per subunit.</text>
</comment>
<dbReference type="GO" id="GO:0005737">
    <property type="term" value="C:cytoplasm"/>
    <property type="evidence" value="ECO:0007669"/>
    <property type="project" value="TreeGrafter"/>
</dbReference>
<dbReference type="Gene3D" id="2.60.40.1730">
    <property type="entry name" value="tricorn interacting facor f3 domain"/>
    <property type="match status" value="2"/>
</dbReference>
<keyword evidence="9" id="KW-0482">Metalloprotease</keyword>
<dbReference type="WBParaSite" id="SVE_0674000.1">
    <property type="protein sequence ID" value="SVE_0674000.1"/>
    <property type="gene ID" value="SVE_0674000"/>
</dbReference>
<keyword evidence="10 16" id="KW-0472">Membrane</keyword>
<evidence type="ECO:0000256" key="16">
    <source>
        <dbReference type="SAM" id="Phobius"/>
    </source>
</evidence>
<feature type="transmembrane region" description="Helical" evidence="16">
    <location>
        <begin position="125"/>
        <end position="151"/>
    </location>
</feature>
<dbReference type="GO" id="GO:0005615">
    <property type="term" value="C:extracellular space"/>
    <property type="evidence" value="ECO:0007669"/>
    <property type="project" value="TreeGrafter"/>
</dbReference>
<feature type="domain" description="Aminopeptidase N-like N-terminal" evidence="19">
    <location>
        <begin position="361"/>
        <end position="525"/>
    </location>
</feature>
<dbReference type="GO" id="GO:0043171">
    <property type="term" value="P:peptide catabolic process"/>
    <property type="evidence" value="ECO:0007669"/>
    <property type="project" value="TreeGrafter"/>
</dbReference>
<keyword evidence="3" id="KW-0645">Protease</keyword>
<dbReference type="FunFam" id="2.60.40.1910:FF:000006">
    <property type="entry name" value="Aminopeptidase"/>
    <property type="match status" value="1"/>
</dbReference>
<dbReference type="InterPro" id="IPR014782">
    <property type="entry name" value="Peptidase_M1_dom"/>
</dbReference>
<sequence length="1222" mass="140479">MMEEVNLSNESNRKNNSKLTYQSKYDNYPASLFKQSKTPLTGVSMNDSDSTVLVHSDNTSADSNGNYAEKRINASSHDMGRQGTYHPKKKEHKRGTAKISTTPNGPMIIVDPTDDKHKKKNKKSYSGGVIGCLLTLAVIASLTSALITHFVTLEQCPSSFPNKTIILDDRFGPDFFKNTTITDDEEEKEEQPTGEPTAEELRLPKNLRPIWYDLKLKVYLPGYVEIPKNKNLTFDSSIQIKFIVDEETDEIVLSADKLKFDSSDLENKYKLFKSDPSQDTNKTINVVRRHKIRSSDDVTSEEFQLTAVKSIIEDENSTEGAFPEPVSTSTIPTTNISLFEGNDDISASTIPNTTVESIEDKENIDGTTEIPTSKTTVKTHEQETVVEEGMSFSGINVTDVSVNDTLKKVVFKLSDKLKKGEMYVFVIKYSGAINNLLGGLYLTKYTSNKKTVLAAVTQMEPDDARQLAVCFDEPEFKAKWKVSVQHPTGTVAIGNGIELQEAIDTEDPNWKLSTFKETPPMSSYLLALVIGNFTYTEGKSKTGVRVRVWSRPDIVSQTKYALEAGIKVLEFFEDYFDEPFPLEKQDLIGLPDFAAGAMENWGLITYRETDLLYNPKIQSPFQKMRVSTVIAHEMSHQVFGNQITLKFWDDLWIQEGFAAYLEHLGSDAISDGNFRQDEYFVTETIQYAMSIDAKATSHPLFFPITKAEDVEQAFDGISYDKGASFIRMLKYILGENNFKKGVRHYIDKHKYNNTVHGDLWNALQTAVPSDLKSWDETPFNVTDFSDKWIEQMGYPVVYVRRIDESSVELLQKRFKLDENTIEDKKFRNAKYWYKWDIPIWYSVDSEEKNMTWLHESVTINSTLNNTLIINTDSKGFYRVNYDKFGWEAIIKQLNTDHTKISTKTRARIISDAFALAEANLLPYYVPLNITNYLVKETEYFPWHMAFNGLGKILGYFFDDPEIEVIEKYYSKLLKSLYEKIDWEKLDSFLDDDKKLFENQLKSSIIDIYCEVNRKDCVSKTLKLFRKNFVEECQDKEAVSSECSKVPVMIRRLVYCNGVKYGTEEDWEFIYDRLNNEVSQVEQHRLLTALGCTRSILTKKKMLNDTISIDKNVYRLQDLPLIYSSLSGDGLGIRVSFEFLLDNWKIIQKSFNKMHSILNEFIDCSLQIYRQTDIEVFEEFLTKNKATTSKYDNFKQNLENAKQRKEWRDKHMEPLVDWFNKNI</sequence>
<keyword evidence="8 16" id="KW-1133">Transmembrane helix</keyword>
<evidence type="ECO:0000256" key="14">
    <source>
        <dbReference type="PIRSR" id="PIRSR634016-4"/>
    </source>
</evidence>
<evidence type="ECO:0000256" key="9">
    <source>
        <dbReference type="ARBA" id="ARBA00023049"/>
    </source>
</evidence>
<dbReference type="InterPro" id="IPR042097">
    <property type="entry name" value="Aminopeptidase_N-like_N_sf"/>
</dbReference>
<feature type="compositionally biased region" description="Basic residues" evidence="15">
    <location>
        <begin position="86"/>
        <end position="96"/>
    </location>
</feature>
<feature type="domain" description="ERAP1-like C-terminal" evidence="18">
    <location>
        <begin position="867"/>
        <end position="1201"/>
    </location>
</feature>
<dbReference type="CDD" id="cd09601">
    <property type="entry name" value="M1_APN-Q_like"/>
    <property type="match status" value="1"/>
</dbReference>
<dbReference type="InterPro" id="IPR024571">
    <property type="entry name" value="ERAP1-like_C_dom"/>
</dbReference>
<feature type="domain" description="Peptidase M1 membrane alanine aminopeptidase" evidence="17">
    <location>
        <begin position="560"/>
        <end position="773"/>
    </location>
</feature>
<dbReference type="Gene3D" id="1.10.390.10">
    <property type="entry name" value="Neutral Protease Domain 2"/>
    <property type="match status" value="1"/>
</dbReference>
<feature type="region of interest" description="Disordered" evidence="15">
    <location>
        <begin position="1"/>
        <end position="20"/>
    </location>
</feature>
<keyword evidence="5 13" id="KW-0479">Metal-binding</keyword>
<dbReference type="GO" id="GO:0008270">
    <property type="term" value="F:zinc ion binding"/>
    <property type="evidence" value="ECO:0007669"/>
    <property type="project" value="InterPro"/>
</dbReference>
<evidence type="ECO:0000259" key="17">
    <source>
        <dbReference type="Pfam" id="PF01433"/>
    </source>
</evidence>
<dbReference type="GO" id="GO:0070006">
    <property type="term" value="F:metalloaminopeptidase activity"/>
    <property type="evidence" value="ECO:0007669"/>
    <property type="project" value="TreeGrafter"/>
</dbReference>
<organism evidence="20 21">
    <name type="scientific">Strongyloides venezuelensis</name>
    <name type="common">Threadworm</name>
    <dbReference type="NCBI Taxonomy" id="75913"/>
    <lineage>
        <taxon>Eukaryota</taxon>
        <taxon>Metazoa</taxon>
        <taxon>Ecdysozoa</taxon>
        <taxon>Nematoda</taxon>
        <taxon>Chromadorea</taxon>
        <taxon>Rhabditida</taxon>
        <taxon>Tylenchina</taxon>
        <taxon>Panagrolaimomorpha</taxon>
        <taxon>Strongyloidoidea</taxon>
        <taxon>Strongyloididae</taxon>
        <taxon>Strongyloides</taxon>
    </lineage>
</organism>
<keyword evidence="20" id="KW-1185">Reference proteome</keyword>
<reference evidence="20" key="1">
    <citation type="submission" date="2014-07" db="EMBL/GenBank/DDBJ databases">
        <authorList>
            <person name="Martin A.A"/>
            <person name="De Silva N."/>
        </authorList>
    </citation>
    <scope>NUCLEOTIDE SEQUENCE</scope>
</reference>
<reference evidence="21" key="2">
    <citation type="submission" date="2015-08" db="UniProtKB">
        <authorList>
            <consortium name="WormBaseParasite"/>
        </authorList>
    </citation>
    <scope>IDENTIFICATION</scope>
</reference>
<evidence type="ECO:0000256" key="6">
    <source>
        <dbReference type="ARBA" id="ARBA00022801"/>
    </source>
</evidence>
<dbReference type="Pfam" id="PF01433">
    <property type="entry name" value="Peptidase_M1"/>
    <property type="match status" value="1"/>
</dbReference>
<dbReference type="GO" id="GO:0006508">
    <property type="term" value="P:proteolysis"/>
    <property type="evidence" value="ECO:0007669"/>
    <property type="project" value="UniProtKB-KW"/>
</dbReference>
<evidence type="ECO:0000256" key="1">
    <source>
        <dbReference type="ARBA" id="ARBA00004167"/>
    </source>
</evidence>
<evidence type="ECO:0000256" key="15">
    <source>
        <dbReference type="SAM" id="MobiDB-lite"/>
    </source>
</evidence>
<dbReference type="InterPro" id="IPR001930">
    <property type="entry name" value="Peptidase_M1"/>
</dbReference>
<dbReference type="SUPFAM" id="SSF55486">
    <property type="entry name" value="Metalloproteases ('zincins'), catalytic domain"/>
    <property type="match status" value="1"/>
</dbReference>
<evidence type="ECO:0000256" key="8">
    <source>
        <dbReference type="ARBA" id="ARBA00022989"/>
    </source>
</evidence>
<dbReference type="GO" id="GO:0042277">
    <property type="term" value="F:peptide binding"/>
    <property type="evidence" value="ECO:0007669"/>
    <property type="project" value="TreeGrafter"/>
</dbReference>
<dbReference type="PRINTS" id="PR00756">
    <property type="entry name" value="ALADIPTASE"/>
</dbReference>
<dbReference type="Proteomes" id="UP000035680">
    <property type="component" value="Unassembled WGS sequence"/>
</dbReference>
<evidence type="ECO:0000256" key="4">
    <source>
        <dbReference type="ARBA" id="ARBA00022692"/>
    </source>
</evidence>
<keyword evidence="6" id="KW-0378">Hydrolase</keyword>
<feature type="active site" description="Proton acceptor" evidence="12">
    <location>
        <position position="633"/>
    </location>
</feature>
<keyword evidence="7 13" id="KW-0862">Zinc</keyword>
<evidence type="ECO:0000256" key="3">
    <source>
        <dbReference type="ARBA" id="ARBA00022670"/>
    </source>
</evidence>
<evidence type="ECO:0000256" key="2">
    <source>
        <dbReference type="ARBA" id="ARBA00010136"/>
    </source>
</evidence>
<evidence type="ECO:0000256" key="7">
    <source>
        <dbReference type="ARBA" id="ARBA00022833"/>
    </source>
</evidence>
<dbReference type="GO" id="GO:0016020">
    <property type="term" value="C:membrane"/>
    <property type="evidence" value="ECO:0007669"/>
    <property type="project" value="UniProtKB-SubCell"/>
</dbReference>
<accession>A0A0K0FD22</accession>
<feature type="binding site" evidence="13">
    <location>
        <position position="632"/>
    </location>
    <ligand>
        <name>Zn(2+)</name>
        <dbReference type="ChEBI" id="CHEBI:29105"/>
        <note>catalytic</note>
    </ligand>
</feature>
<dbReference type="PANTHER" id="PTHR11533:SF301">
    <property type="entry name" value="AMINOPEPTIDASE"/>
    <property type="match status" value="1"/>
</dbReference>
<dbReference type="Pfam" id="PF11838">
    <property type="entry name" value="ERAP1_C"/>
    <property type="match status" value="1"/>
</dbReference>
<protein>
    <submittedName>
        <fullName evidence="21">Peptidase_M1 domain-containing protein</fullName>
    </submittedName>
</protein>
<name>A0A0K0FD22_STRVS</name>
<dbReference type="InterPro" id="IPR045357">
    <property type="entry name" value="Aminopeptidase_N-like_N"/>
</dbReference>
<dbReference type="AlphaFoldDB" id="A0A0K0FD22"/>
<keyword evidence="11" id="KW-0325">Glycoprotein</keyword>